<protein>
    <submittedName>
        <fullName evidence="1">Uncharacterized protein</fullName>
    </submittedName>
</protein>
<dbReference type="AlphaFoldDB" id="A0AAV4BT80"/>
<gene>
    <name evidence="1" type="ORF">PoB_004904700</name>
</gene>
<evidence type="ECO:0000313" key="2">
    <source>
        <dbReference type="Proteomes" id="UP000735302"/>
    </source>
</evidence>
<keyword evidence="2" id="KW-1185">Reference proteome</keyword>
<comment type="caution">
    <text evidence="1">The sequence shown here is derived from an EMBL/GenBank/DDBJ whole genome shotgun (WGS) entry which is preliminary data.</text>
</comment>
<dbReference type="EMBL" id="BLXT01005398">
    <property type="protein sequence ID" value="GFO22542.1"/>
    <property type="molecule type" value="Genomic_DNA"/>
</dbReference>
<evidence type="ECO:0000313" key="1">
    <source>
        <dbReference type="EMBL" id="GFO22542.1"/>
    </source>
</evidence>
<proteinExistence type="predicted"/>
<name>A0AAV4BT80_9GAST</name>
<reference evidence="1 2" key="1">
    <citation type="journal article" date="2021" name="Elife">
        <title>Chloroplast acquisition without the gene transfer in kleptoplastic sea slugs, Plakobranchus ocellatus.</title>
        <authorList>
            <person name="Maeda T."/>
            <person name="Takahashi S."/>
            <person name="Yoshida T."/>
            <person name="Shimamura S."/>
            <person name="Takaki Y."/>
            <person name="Nagai Y."/>
            <person name="Toyoda A."/>
            <person name="Suzuki Y."/>
            <person name="Arimoto A."/>
            <person name="Ishii H."/>
            <person name="Satoh N."/>
            <person name="Nishiyama T."/>
            <person name="Hasebe M."/>
            <person name="Maruyama T."/>
            <person name="Minagawa J."/>
            <person name="Obokata J."/>
            <person name="Shigenobu S."/>
        </authorList>
    </citation>
    <scope>NUCLEOTIDE SEQUENCE [LARGE SCALE GENOMIC DNA]</scope>
</reference>
<accession>A0AAV4BT80</accession>
<organism evidence="1 2">
    <name type="scientific">Plakobranchus ocellatus</name>
    <dbReference type="NCBI Taxonomy" id="259542"/>
    <lineage>
        <taxon>Eukaryota</taxon>
        <taxon>Metazoa</taxon>
        <taxon>Spiralia</taxon>
        <taxon>Lophotrochozoa</taxon>
        <taxon>Mollusca</taxon>
        <taxon>Gastropoda</taxon>
        <taxon>Heterobranchia</taxon>
        <taxon>Euthyneura</taxon>
        <taxon>Panpulmonata</taxon>
        <taxon>Sacoglossa</taxon>
        <taxon>Placobranchoidea</taxon>
        <taxon>Plakobranchidae</taxon>
        <taxon>Plakobranchus</taxon>
    </lineage>
</organism>
<dbReference type="Proteomes" id="UP000735302">
    <property type="component" value="Unassembled WGS sequence"/>
</dbReference>
<sequence>MDRIKLNTQGLAEATAAFTPSPIAGSASAISRPPKDVRRRKNFSAPMTADQYTLQIGNIKLLPGGKFVLAHRCNICIKLLHTQRTLQISRQYYAAAAVNKQTLAVGCWIGSGDIDWMALEGQILCWISSSVCLHSILHGHHRG</sequence>